<accession>A0A816PSD1</accession>
<dbReference type="Proteomes" id="UP001295469">
    <property type="component" value="Chromosome A09"/>
</dbReference>
<sequence length="40" mass="4534">LKKSFSIQNFSFNSKSFNSTHPCLQGLLYLLVNGSWDLAK</sequence>
<name>A0A816PSD1_BRANA</name>
<proteinExistence type="predicted"/>
<feature type="non-terminal residue" evidence="1">
    <location>
        <position position="40"/>
    </location>
</feature>
<dbReference type="EMBL" id="HG994363">
    <property type="protein sequence ID" value="CAF2052450.1"/>
    <property type="molecule type" value="Genomic_DNA"/>
</dbReference>
<reference evidence="1" key="1">
    <citation type="submission" date="2021-01" db="EMBL/GenBank/DDBJ databases">
        <authorList>
            <consortium name="Genoscope - CEA"/>
            <person name="William W."/>
        </authorList>
    </citation>
    <scope>NUCLEOTIDE SEQUENCE</scope>
</reference>
<evidence type="ECO:0000313" key="1">
    <source>
        <dbReference type="EMBL" id="CAF2052450.1"/>
    </source>
</evidence>
<protein>
    <submittedName>
        <fullName evidence="1">(rape) hypothetical protein</fullName>
    </submittedName>
</protein>
<dbReference type="AlphaFoldDB" id="A0A816PSD1"/>
<gene>
    <name evidence="1" type="ORF">DARMORV10_A09P69210.1</name>
</gene>
<organism evidence="1">
    <name type="scientific">Brassica napus</name>
    <name type="common">Rape</name>
    <dbReference type="NCBI Taxonomy" id="3708"/>
    <lineage>
        <taxon>Eukaryota</taxon>
        <taxon>Viridiplantae</taxon>
        <taxon>Streptophyta</taxon>
        <taxon>Embryophyta</taxon>
        <taxon>Tracheophyta</taxon>
        <taxon>Spermatophyta</taxon>
        <taxon>Magnoliopsida</taxon>
        <taxon>eudicotyledons</taxon>
        <taxon>Gunneridae</taxon>
        <taxon>Pentapetalae</taxon>
        <taxon>rosids</taxon>
        <taxon>malvids</taxon>
        <taxon>Brassicales</taxon>
        <taxon>Brassicaceae</taxon>
        <taxon>Brassiceae</taxon>
        <taxon>Brassica</taxon>
    </lineage>
</organism>